<feature type="compositionally biased region" description="Acidic residues" evidence="11">
    <location>
        <begin position="830"/>
        <end position="841"/>
    </location>
</feature>
<keyword evidence="4" id="KW-0597">Phosphoprotein</keyword>
<evidence type="ECO:0000256" key="6">
    <source>
        <dbReference type="ARBA" id="ARBA00022741"/>
    </source>
</evidence>
<dbReference type="CDD" id="cd13999">
    <property type="entry name" value="STKc_MAP3K-like"/>
    <property type="match status" value="1"/>
</dbReference>
<evidence type="ECO:0000313" key="13">
    <source>
        <dbReference type="EMBL" id="KAB5573165.1"/>
    </source>
</evidence>
<evidence type="ECO:0000256" key="10">
    <source>
        <dbReference type="PROSITE-ProRule" id="PRU10141"/>
    </source>
</evidence>
<evidence type="ECO:0000256" key="9">
    <source>
        <dbReference type="ARBA" id="ARBA00023294"/>
    </source>
</evidence>
<keyword evidence="3" id="KW-0723">Serine/threonine-protein kinase</keyword>
<dbReference type="FunFam" id="3.10.20.90:FF:000058">
    <property type="entry name" value="Octicosapeptide/phox/Bem1p domain kinase superfamily protein"/>
    <property type="match status" value="1"/>
</dbReference>
<keyword evidence="8 10" id="KW-0067">ATP-binding</keyword>
<evidence type="ECO:0000256" key="5">
    <source>
        <dbReference type="ARBA" id="ARBA00022679"/>
    </source>
</evidence>
<dbReference type="GO" id="GO:0005524">
    <property type="term" value="F:ATP binding"/>
    <property type="evidence" value="ECO:0007669"/>
    <property type="project" value="UniProtKB-UniRule"/>
</dbReference>
<dbReference type="FunFam" id="3.30.200.20:FF:000081">
    <property type="entry name" value="Octicosapeptide/phox/Bem1p domain kinase superfamily protein"/>
    <property type="match status" value="1"/>
</dbReference>
<sequence>MLSLSPSYPHNSISYSIFSRLPFLLFFNGTISIALHVDIKLQVSTNKKDCEEFDLVQFRVNSGQKLFGDKIKVATSDRIAADRNANSICVQTGEEFSPQFARRRAPELHQLGKIGFNHNQNNLMGSGNHTSTRGIRRKDSDCDALGYVSRTEATGHAAELENRAYNDNTGRYHWEYVPNAQKPSNYVDETNSYGQAALCPSPTSPPKCVQESPWPYQPFRTRVSESNFSGKMKFLCSFGGRVLPRPNDGKLRYVGGETRIISIRKNVTWGELAKKTFAICAHSHTIKYQLPGEDLDALVSVSSDEDLYHLIEEYQELERNGGTQRLRIFLVSAGEPDSPNSFEGKTSQQRNADYQYAVAVNNVLDLSSHKSSSGQSSASHQGTASDYKNPSPPVTPDNIQYRDHKNYKGLFCADRNFPNSNKNIGAFSAEKFPFDTTYYNNLPHVPMPLTSQAFHHQYPVETDQTSKQLEMHLHNRRESGDFLPFQLCPQNSLNSDLPSIMERAYSDSQLQENGEVSKKWLEEAVITLSLCNNERKKSPSLKMSNSSSERPMLWPYIMDEKHQFTDFENHCSEKLSNIDLDQEVRKWMESNANYSDVDREQNEGNVKAASSDNVIEHRILPNLNYPPSAYHHPQDSQAYGRVVSATRVYPLESSADIAREHPQGHQSGTKAPYLFAENQKVSKDQRCSVTESIRGQRISHGDPEYLHSASLESRDKKPIVLSPKSDRSASTRFVSLCNEDPVEYPEKICDKGQSYEEPLDRDAQSVQSQPLDDHHDDKMLEPEVIVEDVTGTTPPDIPFSLNIVPRVEEEVTEEFQSDRDTEAESTCQDQEYESDDIEDSDRDTNDSISDAAMAEIEAGIYHLQIIKYADIEEVQELGSGTYGTVYYGKWRGSDVAIKRIKRSCFSGNSSEQERLTRDFWREARILSDLHHPNVLAFYGVVPDGPGGTMATVTEYMVNGSLRRVLRKKDRALDRRKKLIIALDAAFGMEYLHLRDIIHFDLKCDNLLVNLKDPQRPICKVGDFGLSKIKRNTLVSGGVRGTLPWMAPELLDGNSNRVSEKVDVFSFGIAMWEILTGEEPYANMQFGAIIGGIVSNTLRPRIPENCDAGWRKLIEECWSFDPEARPSFTEITNRLRVMSTALQPKRHNHANR</sequence>
<dbReference type="PRINTS" id="PR00109">
    <property type="entry name" value="TYRKINASE"/>
</dbReference>
<dbReference type="InterPro" id="IPR050167">
    <property type="entry name" value="Ser_Thr_protein_kinase"/>
</dbReference>
<dbReference type="Pfam" id="PF07714">
    <property type="entry name" value="PK_Tyr_Ser-Thr"/>
    <property type="match status" value="1"/>
</dbReference>
<dbReference type="InterPro" id="IPR001245">
    <property type="entry name" value="Ser-Thr/Tyr_kinase_cat_dom"/>
</dbReference>
<accession>A0A5N5P0M7</accession>
<dbReference type="PANTHER" id="PTHR23257">
    <property type="entry name" value="SERINE-THREONINE PROTEIN KINASE"/>
    <property type="match status" value="1"/>
</dbReference>
<feature type="binding site" evidence="10">
    <location>
        <position position="898"/>
    </location>
    <ligand>
        <name>ATP</name>
        <dbReference type="ChEBI" id="CHEBI:30616"/>
    </ligand>
</feature>
<evidence type="ECO:0000256" key="2">
    <source>
        <dbReference type="ARBA" id="ARBA00022490"/>
    </source>
</evidence>
<dbReference type="GO" id="GO:0004674">
    <property type="term" value="F:protein serine/threonine kinase activity"/>
    <property type="evidence" value="ECO:0007669"/>
    <property type="project" value="UniProtKB-KW"/>
</dbReference>
<evidence type="ECO:0000259" key="12">
    <source>
        <dbReference type="PROSITE" id="PS50011"/>
    </source>
</evidence>
<feature type="region of interest" description="Disordered" evidence="11">
    <location>
        <begin position="757"/>
        <end position="777"/>
    </location>
</feature>
<dbReference type="FunFam" id="1.10.510.10:FF:000142">
    <property type="entry name" value="Octicosapeptide/phox/Bem1p domain kinase superfamily protein"/>
    <property type="match status" value="1"/>
</dbReference>
<dbReference type="InterPro" id="IPR008271">
    <property type="entry name" value="Ser/Thr_kinase_AS"/>
</dbReference>
<dbReference type="SMART" id="SM00666">
    <property type="entry name" value="PB1"/>
    <property type="match status" value="1"/>
</dbReference>
<gene>
    <name evidence="13" type="ORF">DKX38_000359</name>
</gene>
<dbReference type="InterPro" id="IPR011009">
    <property type="entry name" value="Kinase-like_dom_sf"/>
</dbReference>
<evidence type="ECO:0000313" key="14">
    <source>
        <dbReference type="Proteomes" id="UP000326939"/>
    </source>
</evidence>
<dbReference type="AlphaFoldDB" id="A0A5N5P0M7"/>
<evidence type="ECO:0000256" key="8">
    <source>
        <dbReference type="ARBA" id="ARBA00022840"/>
    </source>
</evidence>
<dbReference type="SUPFAM" id="SSF54277">
    <property type="entry name" value="CAD &amp; PB1 domains"/>
    <property type="match status" value="1"/>
</dbReference>
<dbReference type="PROSITE" id="PS00107">
    <property type="entry name" value="PROTEIN_KINASE_ATP"/>
    <property type="match status" value="1"/>
</dbReference>
<dbReference type="InterPro" id="IPR000719">
    <property type="entry name" value="Prot_kinase_dom"/>
</dbReference>
<feature type="compositionally biased region" description="Low complexity" evidence="11">
    <location>
        <begin position="369"/>
        <end position="385"/>
    </location>
</feature>
<dbReference type="Gene3D" id="3.10.20.90">
    <property type="entry name" value="Phosphatidylinositol 3-kinase Catalytic Subunit, Chain A, domain 1"/>
    <property type="match status" value="1"/>
</dbReference>
<keyword evidence="5" id="KW-0808">Transferase</keyword>
<keyword evidence="7" id="KW-0418">Kinase</keyword>
<dbReference type="PROSITE" id="PS50011">
    <property type="entry name" value="PROTEIN_KINASE_DOM"/>
    <property type="match status" value="1"/>
</dbReference>
<dbReference type="EMBL" id="VDCV01000001">
    <property type="protein sequence ID" value="KAB5573165.1"/>
    <property type="molecule type" value="Genomic_DNA"/>
</dbReference>
<feature type="region of interest" description="Disordered" evidence="11">
    <location>
        <begin position="367"/>
        <end position="400"/>
    </location>
</feature>
<evidence type="ECO:0000256" key="3">
    <source>
        <dbReference type="ARBA" id="ARBA00022527"/>
    </source>
</evidence>
<dbReference type="InterPro" id="IPR017441">
    <property type="entry name" value="Protein_kinase_ATP_BS"/>
</dbReference>
<evidence type="ECO:0000256" key="11">
    <source>
        <dbReference type="SAM" id="MobiDB-lite"/>
    </source>
</evidence>
<organism evidence="13 14">
    <name type="scientific">Salix brachista</name>
    <dbReference type="NCBI Taxonomy" id="2182728"/>
    <lineage>
        <taxon>Eukaryota</taxon>
        <taxon>Viridiplantae</taxon>
        <taxon>Streptophyta</taxon>
        <taxon>Embryophyta</taxon>
        <taxon>Tracheophyta</taxon>
        <taxon>Spermatophyta</taxon>
        <taxon>Magnoliopsida</taxon>
        <taxon>eudicotyledons</taxon>
        <taxon>Gunneridae</taxon>
        <taxon>Pentapetalae</taxon>
        <taxon>rosids</taxon>
        <taxon>fabids</taxon>
        <taxon>Malpighiales</taxon>
        <taxon>Salicaceae</taxon>
        <taxon>Saliceae</taxon>
        <taxon>Salix</taxon>
    </lineage>
</organism>
<feature type="region of interest" description="Disordered" evidence="11">
    <location>
        <begin position="809"/>
        <end position="845"/>
    </location>
</feature>
<dbReference type="Pfam" id="PF00564">
    <property type="entry name" value="PB1"/>
    <property type="match status" value="1"/>
</dbReference>
<dbReference type="SUPFAM" id="SSF56112">
    <property type="entry name" value="Protein kinase-like (PK-like)"/>
    <property type="match status" value="1"/>
</dbReference>
<dbReference type="Proteomes" id="UP000326939">
    <property type="component" value="Chromosome 1"/>
</dbReference>
<dbReference type="Gene3D" id="3.30.200.20">
    <property type="entry name" value="Phosphorylase Kinase, domain 1"/>
    <property type="match status" value="1"/>
</dbReference>
<dbReference type="CDD" id="cd06410">
    <property type="entry name" value="PB1_UP2"/>
    <property type="match status" value="1"/>
</dbReference>
<keyword evidence="6 10" id="KW-0547">Nucleotide-binding</keyword>
<name>A0A5N5P0M7_9ROSI</name>
<dbReference type="PANTHER" id="PTHR23257:SF792">
    <property type="entry name" value="PROTEIN KINASE DOMAIN-CONTAINING PROTEIN"/>
    <property type="match status" value="1"/>
</dbReference>
<evidence type="ECO:0000256" key="7">
    <source>
        <dbReference type="ARBA" id="ARBA00022777"/>
    </source>
</evidence>
<feature type="domain" description="Protein kinase" evidence="12">
    <location>
        <begin position="871"/>
        <end position="1136"/>
    </location>
</feature>
<keyword evidence="2" id="KW-0963">Cytoplasm</keyword>
<keyword evidence="14" id="KW-1185">Reference proteome</keyword>
<dbReference type="InterPro" id="IPR000270">
    <property type="entry name" value="PB1_dom"/>
</dbReference>
<keyword evidence="9" id="KW-0927">Auxin signaling pathway</keyword>
<feature type="region of interest" description="Disordered" evidence="11">
    <location>
        <begin position="692"/>
        <end position="711"/>
    </location>
</feature>
<proteinExistence type="predicted"/>
<protein>
    <recommendedName>
        <fullName evidence="12">Protein kinase domain-containing protein</fullName>
    </recommendedName>
</protein>
<evidence type="ECO:0000256" key="1">
    <source>
        <dbReference type="ARBA" id="ARBA00004496"/>
    </source>
</evidence>
<dbReference type="SMART" id="SM00220">
    <property type="entry name" value="S_TKc"/>
    <property type="match status" value="1"/>
</dbReference>
<evidence type="ECO:0000256" key="4">
    <source>
        <dbReference type="ARBA" id="ARBA00022553"/>
    </source>
</evidence>
<reference evidence="14" key="1">
    <citation type="journal article" date="2019" name="Gigascience">
        <title>De novo genome assembly of the endangered Acer yangbiense, a plant species with extremely small populations endemic to Yunnan Province, China.</title>
        <authorList>
            <person name="Yang J."/>
            <person name="Wariss H.M."/>
            <person name="Tao L."/>
            <person name="Zhang R."/>
            <person name="Yun Q."/>
            <person name="Hollingsworth P."/>
            <person name="Dao Z."/>
            <person name="Luo G."/>
            <person name="Guo H."/>
            <person name="Ma Y."/>
            <person name="Sun W."/>
        </authorList>
    </citation>
    <scope>NUCLEOTIDE SEQUENCE [LARGE SCALE GENOMIC DNA]</scope>
    <source>
        <strain evidence="14">cv. br00</strain>
    </source>
</reference>
<dbReference type="GO" id="GO:0005737">
    <property type="term" value="C:cytoplasm"/>
    <property type="evidence" value="ECO:0007669"/>
    <property type="project" value="UniProtKB-SubCell"/>
</dbReference>
<comment type="subcellular location">
    <subcellularLocation>
        <location evidence="1">Cytoplasm</location>
    </subcellularLocation>
</comment>
<dbReference type="GO" id="GO:0009734">
    <property type="term" value="P:auxin-activated signaling pathway"/>
    <property type="evidence" value="ECO:0007669"/>
    <property type="project" value="UniProtKB-KW"/>
</dbReference>
<dbReference type="PROSITE" id="PS00108">
    <property type="entry name" value="PROTEIN_KINASE_ST"/>
    <property type="match status" value="1"/>
</dbReference>
<comment type="caution">
    <text evidence="13">The sequence shown here is derived from an EMBL/GenBank/DDBJ whole genome shotgun (WGS) entry which is preliminary data.</text>
</comment>
<dbReference type="Gene3D" id="1.10.510.10">
    <property type="entry name" value="Transferase(Phosphotransferase) domain 1"/>
    <property type="match status" value="1"/>
</dbReference>
<dbReference type="GO" id="GO:0010928">
    <property type="term" value="P:regulation of auxin mediated signaling pathway"/>
    <property type="evidence" value="ECO:0007669"/>
    <property type="project" value="UniProtKB-ARBA"/>
</dbReference>